<dbReference type="GO" id="GO:0016020">
    <property type="term" value="C:membrane"/>
    <property type="evidence" value="ECO:0007669"/>
    <property type="project" value="UniProtKB-SubCell"/>
</dbReference>
<evidence type="ECO:0000256" key="2">
    <source>
        <dbReference type="ARBA" id="ARBA00022692"/>
    </source>
</evidence>
<dbReference type="AlphaFoldDB" id="A0A8J1TVV0"/>
<gene>
    <name evidence="7" type="ORF">OFUS_LOCUS20567</name>
</gene>
<dbReference type="InterPro" id="IPR000276">
    <property type="entry name" value="GPCR_Rhodpsn"/>
</dbReference>
<organism evidence="7 8">
    <name type="scientific">Owenia fusiformis</name>
    <name type="common">Polychaete worm</name>
    <dbReference type="NCBI Taxonomy" id="6347"/>
    <lineage>
        <taxon>Eukaryota</taxon>
        <taxon>Metazoa</taxon>
        <taxon>Spiralia</taxon>
        <taxon>Lophotrochozoa</taxon>
        <taxon>Annelida</taxon>
        <taxon>Polychaeta</taxon>
        <taxon>Sedentaria</taxon>
        <taxon>Canalipalpata</taxon>
        <taxon>Sabellida</taxon>
        <taxon>Oweniida</taxon>
        <taxon>Oweniidae</taxon>
        <taxon>Owenia</taxon>
    </lineage>
</organism>
<proteinExistence type="predicted"/>
<feature type="transmembrane region" description="Helical" evidence="6">
    <location>
        <begin position="122"/>
        <end position="143"/>
    </location>
</feature>
<accession>A0A8J1TVV0</accession>
<dbReference type="PANTHER" id="PTHR46641">
    <property type="entry name" value="FMRFAMIDE RECEPTOR-RELATED"/>
    <property type="match status" value="1"/>
</dbReference>
<dbReference type="PROSITE" id="PS50262">
    <property type="entry name" value="G_PROTEIN_RECEP_F1_2"/>
    <property type="match status" value="1"/>
</dbReference>
<keyword evidence="8" id="KW-1185">Reference proteome</keyword>
<sequence length="477" mass="53825">MEQGDDILELFDNVTEHVIMNNDSEKAPIVLTPAQQQILVSLNVYLNGVFSNIIVALGIIGNILTIVVLTRRSMKSSTNSFLTALAVWDTLVLVCTALILSLPGIPGFTWYTSFVLAYAVSYAYPVALMAQMATIWLTVAFTVERYIAVCHPLKAARMCTIKRARLVISGVSIASILYNIPRWFEFTPFEELKPDNTTDFYRPNLTPFGKNPTYVEIYYSWLYLPVMCIIPLAVLAVMNIFLILAVRKSSHQRKDMNVKQSRENNVTIMLVSVVIVFILCQVPALVYNTAYAINRNFVESDFGWKILSMVRNFLVPFNSSINFLLYCAFGQKFRSTFMQTFCPCCVKHDCNRSISIMNQQNTLRYSRISRSSRGGSPNQDTSRTTSSLINRSSQESTLTSDGTSCHYHVKHNGNKRALDTPQKDKQLLIITKHPRSETLSIESDTTLLPLASENGSEKDALFVYKQDNCNNLLNKPD</sequence>
<evidence type="ECO:0000313" key="8">
    <source>
        <dbReference type="Proteomes" id="UP000749559"/>
    </source>
</evidence>
<dbReference type="CDD" id="cd14978">
    <property type="entry name" value="7tmA_FMRFamide_R-like"/>
    <property type="match status" value="1"/>
</dbReference>
<evidence type="ECO:0000256" key="1">
    <source>
        <dbReference type="ARBA" id="ARBA00004370"/>
    </source>
</evidence>
<name>A0A8J1TVV0_OWEFU</name>
<dbReference type="InterPro" id="IPR052954">
    <property type="entry name" value="GPCR-Ligand_Int"/>
</dbReference>
<dbReference type="Gene3D" id="1.20.1070.10">
    <property type="entry name" value="Rhodopsin 7-helix transmembrane proteins"/>
    <property type="match status" value="1"/>
</dbReference>
<feature type="region of interest" description="Disordered" evidence="5">
    <location>
        <begin position="367"/>
        <end position="403"/>
    </location>
</feature>
<keyword evidence="3 6" id="KW-1133">Transmembrane helix</keyword>
<dbReference type="InterPro" id="IPR017452">
    <property type="entry name" value="GPCR_Rhodpsn_7TM"/>
</dbReference>
<feature type="transmembrane region" description="Helical" evidence="6">
    <location>
        <begin position="221"/>
        <end position="246"/>
    </location>
</feature>
<protein>
    <submittedName>
        <fullName evidence="7">Uncharacterized protein</fullName>
    </submittedName>
</protein>
<dbReference type="Proteomes" id="UP000749559">
    <property type="component" value="Unassembled WGS sequence"/>
</dbReference>
<feature type="compositionally biased region" description="Polar residues" evidence="5">
    <location>
        <begin position="377"/>
        <end position="403"/>
    </location>
</feature>
<comment type="subcellular location">
    <subcellularLocation>
        <location evidence="1">Membrane</location>
    </subcellularLocation>
</comment>
<dbReference type="OrthoDB" id="10011262at2759"/>
<feature type="transmembrane region" description="Helical" evidence="6">
    <location>
        <begin position="81"/>
        <end position="102"/>
    </location>
</feature>
<evidence type="ECO:0000256" key="4">
    <source>
        <dbReference type="ARBA" id="ARBA00023136"/>
    </source>
</evidence>
<evidence type="ECO:0000256" key="5">
    <source>
        <dbReference type="SAM" id="MobiDB-lite"/>
    </source>
</evidence>
<dbReference type="PANTHER" id="PTHR46641:SF22">
    <property type="entry name" value="PROCTOLIN RECEPTOR, ISOFORM A"/>
    <property type="match status" value="1"/>
</dbReference>
<dbReference type="Pfam" id="PF00001">
    <property type="entry name" value="7tm_1"/>
    <property type="match status" value="1"/>
</dbReference>
<feature type="transmembrane region" description="Helical" evidence="6">
    <location>
        <begin position="306"/>
        <end position="329"/>
    </location>
</feature>
<feature type="transmembrane region" description="Helical" evidence="6">
    <location>
        <begin position="266"/>
        <end position="286"/>
    </location>
</feature>
<reference evidence="7" key="1">
    <citation type="submission" date="2022-03" db="EMBL/GenBank/DDBJ databases">
        <authorList>
            <person name="Martin C."/>
        </authorList>
    </citation>
    <scope>NUCLEOTIDE SEQUENCE</scope>
</reference>
<dbReference type="SUPFAM" id="SSF81321">
    <property type="entry name" value="Family A G protein-coupled receptor-like"/>
    <property type="match status" value="1"/>
</dbReference>
<dbReference type="GO" id="GO:0004930">
    <property type="term" value="F:G protein-coupled receptor activity"/>
    <property type="evidence" value="ECO:0007669"/>
    <property type="project" value="InterPro"/>
</dbReference>
<feature type="transmembrane region" description="Helical" evidence="6">
    <location>
        <begin position="49"/>
        <end position="69"/>
    </location>
</feature>
<keyword evidence="4 6" id="KW-0472">Membrane</keyword>
<evidence type="ECO:0000256" key="3">
    <source>
        <dbReference type="ARBA" id="ARBA00022989"/>
    </source>
</evidence>
<comment type="caution">
    <text evidence="7">The sequence shown here is derived from an EMBL/GenBank/DDBJ whole genome shotgun (WGS) entry which is preliminary data.</text>
</comment>
<feature type="transmembrane region" description="Helical" evidence="6">
    <location>
        <begin position="164"/>
        <end position="184"/>
    </location>
</feature>
<evidence type="ECO:0000256" key="6">
    <source>
        <dbReference type="SAM" id="Phobius"/>
    </source>
</evidence>
<keyword evidence="2 6" id="KW-0812">Transmembrane</keyword>
<dbReference type="PRINTS" id="PR00237">
    <property type="entry name" value="GPCRRHODOPSN"/>
</dbReference>
<evidence type="ECO:0000313" key="7">
    <source>
        <dbReference type="EMBL" id="CAH1796122.1"/>
    </source>
</evidence>
<feature type="compositionally biased region" description="Low complexity" evidence="5">
    <location>
        <begin position="367"/>
        <end position="376"/>
    </location>
</feature>
<dbReference type="EMBL" id="CAIIXF020000010">
    <property type="protein sequence ID" value="CAH1796122.1"/>
    <property type="molecule type" value="Genomic_DNA"/>
</dbReference>